<dbReference type="RefSeq" id="WP_100281160.1">
    <property type="nucleotide sequence ID" value="NZ_CP024923.1"/>
</dbReference>
<dbReference type="AlphaFoldDB" id="A0A2K8MHW1"/>
<dbReference type="Proteomes" id="UP000229081">
    <property type="component" value="Chromosome"/>
</dbReference>
<gene>
    <name evidence="2" type="ORF">CVN68_04595</name>
</gene>
<accession>A0A2K8MHW1</accession>
<keyword evidence="1" id="KW-0472">Membrane</keyword>
<sequence length="142" mass="15629">MAEVPHAPPAAEDPDPLAFTPVALTRVHHHGWSARRQRDFIAALAAMGTVLYAARAVGMTKQAAYKLRDRPGAESFAAAWDVALQMGYDEAFGQAMDRALHGITTPRFYKGKQVGTRHRFDYRLAFAALDSSPPVPRKKVAR</sequence>
<name>A0A2K8MHW1_9SPHN</name>
<evidence type="ECO:0000313" key="3">
    <source>
        <dbReference type="Proteomes" id="UP000229081"/>
    </source>
</evidence>
<keyword evidence="3" id="KW-1185">Reference proteome</keyword>
<keyword evidence="1" id="KW-1133">Transmembrane helix</keyword>
<evidence type="ECO:0000313" key="2">
    <source>
        <dbReference type="EMBL" id="ATY31349.1"/>
    </source>
</evidence>
<reference evidence="2 3" key="1">
    <citation type="submission" date="2017-11" db="EMBL/GenBank/DDBJ databases">
        <title>Complete genome sequence of Sphingomonas sp. Strain Cra20, a psychrotolerant potential plant growth promoting rhizobacteria.</title>
        <authorList>
            <person name="Luo Y."/>
        </authorList>
    </citation>
    <scope>NUCLEOTIDE SEQUENCE [LARGE SCALE GENOMIC DNA]</scope>
    <source>
        <strain evidence="2 3">Cra20</strain>
    </source>
</reference>
<evidence type="ECO:0000256" key="1">
    <source>
        <dbReference type="SAM" id="Phobius"/>
    </source>
</evidence>
<keyword evidence="1" id="KW-0812">Transmembrane</keyword>
<feature type="transmembrane region" description="Helical" evidence="1">
    <location>
        <begin position="40"/>
        <end position="58"/>
    </location>
</feature>
<dbReference type="OrthoDB" id="7282816at2"/>
<proteinExistence type="predicted"/>
<dbReference type="KEGG" id="sphc:CVN68_04595"/>
<protein>
    <submittedName>
        <fullName evidence="2">Uncharacterized protein</fullName>
    </submittedName>
</protein>
<dbReference type="EMBL" id="CP024923">
    <property type="protein sequence ID" value="ATY31349.1"/>
    <property type="molecule type" value="Genomic_DNA"/>
</dbReference>
<organism evidence="2 3">
    <name type="scientific">Sphingomonas psychrotolerans</name>
    <dbReference type="NCBI Taxonomy" id="1327635"/>
    <lineage>
        <taxon>Bacteria</taxon>
        <taxon>Pseudomonadati</taxon>
        <taxon>Pseudomonadota</taxon>
        <taxon>Alphaproteobacteria</taxon>
        <taxon>Sphingomonadales</taxon>
        <taxon>Sphingomonadaceae</taxon>
        <taxon>Sphingomonas</taxon>
    </lineage>
</organism>